<feature type="transmembrane region" description="Helical" evidence="1">
    <location>
        <begin position="305"/>
        <end position="324"/>
    </location>
</feature>
<dbReference type="EMBL" id="ASWO01000001">
    <property type="protein sequence ID" value="EOT87222.1"/>
    <property type="molecule type" value="Genomic_DNA"/>
</dbReference>
<proteinExistence type="predicted"/>
<feature type="transmembrane region" description="Helical" evidence="1">
    <location>
        <begin position="111"/>
        <end position="135"/>
    </location>
</feature>
<feature type="transmembrane region" description="Helical" evidence="1">
    <location>
        <begin position="217"/>
        <end position="234"/>
    </location>
</feature>
<dbReference type="STRING" id="1140003.OMY_00283"/>
<keyword evidence="1" id="KW-1133">Transmembrane helix</keyword>
<accession>S0P079</accession>
<gene>
    <name evidence="2" type="ORF">I573_00278</name>
</gene>
<feature type="transmembrane region" description="Helical" evidence="1">
    <location>
        <begin position="67"/>
        <end position="91"/>
    </location>
</feature>
<feature type="transmembrane region" description="Helical" evidence="1">
    <location>
        <begin position="390"/>
        <end position="412"/>
    </location>
</feature>
<dbReference type="OrthoDB" id="2176387at2"/>
<feature type="transmembrane region" description="Helical" evidence="1">
    <location>
        <begin position="240"/>
        <end position="260"/>
    </location>
</feature>
<keyword evidence="1" id="KW-0472">Membrane</keyword>
<feature type="transmembrane region" description="Helical" evidence="1">
    <location>
        <begin position="344"/>
        <end position="367"/>
    </location>
</feature>
<comment type="caution">
    <text evidence="2">The sequence shown here is derived from an EMBL/GenBank/DDBJ whole genome shotgun (WGS) entry which is preliminary data.</text>
</comment>
<keyword evidence="3" id="KW-1185">Reference proteome</keyword>
<feature type="transmembrane region" description="Helical" evidence="1">
    <location>
        <begin position="493"/>
        <end position="516"/>
    </location>
</feature>
<dbReference type="AlphaFoldDB" id="S0P079"/>
<name>S0P079_9ENTE</name>
<feature type="transmembrane region" description="Helical" evidence="1">
    <location>
        <begin position="460"/>
        <end position="487"/>
    </location>
</feature>
<sequence>MRQLKELIRVNLLFANPQVTQKGRLKGKSGTPLIRSILSQYVLSAVIFVVVYGLIMIQTDFSKQPQLFTYFVALFSVLGLSQTINAIINVFLESKDLPAYLPLPFTPRAIFSAKLIVVSLTVVPFLLPIFVLFLLSGIKAQVPLILAVLIALVLFLLCLLFLYLISSLLVFSLARTHFYKKHKKIVTSALLFITTGLVIVGVLVLNQSDALETTNGAPALVVFLPLFCLTTQVLSLASLYSLIGLIGLLSCLLLIFRFFIFPRFYEELIEISTIQGNPTRKIKQQQSLTKLLWSYNLQLIKDPNLLLQVFSSSLVFPIIFFFSFGFSNVWNLSGVGNQYSVTLFYGGVLLSYLVTTPLSLVAILLSLDKENYLYIHATPISIRYYLRQKFLFGFIVQSILTFILATLAYFLFHMSLSLWIAFILGGILGSSVFSQVYFWRDFRLFSSHWTDLTQLFSRGSGTFGLLLLQFGGLVGGGLIIGGTVWLMMISTTFLIPLGLLLLLLIVASGVHGYFYLTYWKKV</sequence>
<dbReference type="RefSeq" id="WP_016184774.1">
    <property type="nucleotide sequence ID" value="NZ_ASWO01000001.1"/>
</dbReference>
<dbReference type="eggNOG" id="ENOG502ZAPV">
    <property type="taxonomic scope" value="Bacteria"/>
</dbReference>
<keyword evidence="1" id="KW-0812">Transmembrane</keyword>
<evidence type="ECO:0000313" key="3">
    <source>
        <dbReference type="Proteomes" id="UP000015961"/>
    </source>
</evidence>
<feature type="transmembrane region" description="Helical" evidence="1">
    <location>
        <begin position="418"/>
        <end position="439"/>
    </location>
</feature>
<feature type="transmembrane region" description="Helical" evidence="1">
    <location>
        <begin position="33"/>
        <end position="55"/>
    </location>
</feature>
<dbReference type="Proteomes" id="UP000015961">
    <property type="component" value="Unassembled WGS sequence"/>
</dbReference>
<reference evidence="2 3" key="1">
    <citation type="submission" date="2013-03" db="EMBL/GenBank/DDBJ databases">
        <title>The Genome Sequence of Enterococcus sulfureus ATCC_49903 (PacBio/Illumina hybrid assembly).</title>
        <authorList>
            <consortium name="The Broad Institute Genomics Platform"/>
            <consortium name="The Broad Institute Genome Sequencing Center for Infectious Disease"/>
            <person name="Earl A."/>
            <person name="Russ C."/>
            <person name="Gilmore M."/>
            <person name="Surin D."/>
            <person name="Walker B."/>
            <person name="Young S."/>
            <person name="Zeng Q."/>
            <person name="Gargeya S."/>
            <person name="Fitzgerald M."/>
            <person name="Haas B."/>
            <person name="Abouelleil A."/>
            <person name="Allen A.W."/>
            <person name="Alvarado L."/>
            <person name="Arachchi H.M."/>
            <person name="Berlin A.M."/>
            <person name="Chapman S.B."/>
            <person name="Gainer-Dewar J."/>
            <person name="Goldberg J."/>
            <person name="Griggs A."/>
            <person name="Gujja S."/>
            <person name="Hansen M."/>
            <person name="Howarth C."/>
            <person name="Imamovic A."/>
            <person name="Ireland A."/>
            <person name="Larimer J."/>
            <person name="McCowan C."/>
            <person name="Murphy C."/>
            <person name="Pearson M."/>
            <person name="Poon T.W."/>
            <person name="Priest M."/>
            <person name="Roberts A."/>
            <person name="Saif S."/>
            <person name="Shea T."/>
            <person name="Sisk P."/>
            <person name="Sykes S."/>
            <person name="Wortman J."/>
            <person name="Nusbaum C."/>
            <person name="Birren B."/>
        </authorList>
    </citation>
    <scope>NUCLEOTIDE SEQUENCE [LARGE SCALE GENOMIC DNA]</scope>
    <source>
        <strain evidence="2 3">ATCC 49903</strain>
    </source>
</reference>
<feature type="transmembrane region" description="Helical" evidence="1">
    <location>
        <begin position="142"/>
        <end position="165"/>
    </location>
</feature>
<feature type="transmembrane region" description="Helical" evidence="1">
    <location>
        <begin position="185"/>
        <end position="205"/>
    </location>
</feature>
<dbReference type="PATRIC" id="fig|1140003.3.peg.277"/>
<evidence type="ECO:0000256" key="1">
    <source>
        <dbReference type="SAM" id="Phobius"/>
    </source>
</evidence>
<evidence type="ECO:0000313" key="2">
    <source>
        <dbReference type="EMBL" id="EOT87222.1"/>
    </source>
</evidence>
<protein>
    <submittedName>
        <fullName evidence="2">Uncharacterized protein</fullName>
    </submittedName>
</protein>
<organism evidence="2 3">
    <name type="scientific">Enterococcus sulfureus ATCC 49903</name>
    <dbReference type="NCBI Taxonomy" id="1140003"/>
    <lineage>
        <taxon>Bacteria</taxon>
        <taxon>Bacillati</taxon>
        <taxon>Bacillota</taxon>
        <taxon>Bacilli</taxon>
        <taxon>Lactobacillales</taxon>
        <taxon>Enterococcaceae</taxon>
        <taxon>Enterococcus</taxon>
    </lineage>
</organism>